<evidence type="ECO:0000313" key="4">
    <source>
        <dbReference type="Proteomes" id="UP000030652"/>
    </source>
</evidence>
<dbReference type="GO" id="GO:0005829">
    <property type="term" value="C:cytosol"/>
    <property type="evidence" value="ECO:0007669"/>
    <property type="project" value="TreeGrafter"/>
</dbReference>
<keyword evidence="1" id="KW-0238">DNA-binding</keyword>
<dbReference type="GO" id="GO:0003677">
    <property type="term" value="F:DNA binding"/>
    <property type="evidence" value="ECO:0007669"/>
    <property type="project" value="UniProtKB-KW"/>
</dbReference>
<dbReference type="PANTHER" id="PTHR46797">
    <property type="entry name" value="HTH-TYPE TRANSCRIPTIONAL REGULATOR"/>
    <property type="match status" value="1"/>
</dbReference>
<evidence type="ECO:0000256" key="1">
    <source>
        <dbReference type="ARBA" id="ARBA00023125"/>
    </source>
</evidence>
<comment type="caution">
    <text evidence="3">The sequence shown here is derived from an EMBL/GenBank/DDBJ whole genome shotgun (WGS) entry which is preliminary data.</text>
</comment>
<proteinExistence type="predicted"/>
<feature type="domain" description="HTH cro/C1-type" evidence="2">
    <location>
        <begin position="11"/>
        <end position="65"/>
    </location>
</feature>
<dbReference type="CDD" id="cd00093">
    <property type="entry name" value="HTH_XRE"/>
    <property type="match status" value="1"/>
</dbReference>
<accession>A0A0B0ER50</accession>
<dbReference type="PANTHER" id="PTHR46797:SF1">
    <property type="entry name" value="METHYLPHOSPHONATE SYNTHASE"/>
    <property type="match status" value="1"/>
</dbReference>
<dbReference type="InterPro" id="IPR050807">
    <property type="entry name" value="TransReg_Diox_bact_type"/>
</dbReference>
<sequence length="106" mass="12352">MKEIKLFGLRLKELRTVKKLSQEKLAQKAGISAKYMSRIEMGQHFPSFDILIKVAKALNVEIKDFFEYAHESENPKVLKKIISELLKDMDVYKLRQSVKLLKALSR</sequence>
<dbReference type="eggNOG" id="COG1476">
    <property type="taxonomic scope" value="Bacteria"/>
</dbReference>
<dbReference type="Gene3D" id="1.10.260.40">
    <property type="entry name" value="lambda repressor-like DNA-binding domains"/>
    <property type="match status" value="1"/>
</dbReference>
<dbReference type="InterPro" id="IPR001387">
    <property type="entry name" value="Cro/C1-type_HTH"/>
</dbReference>
<evidence type="ECO:0000313" key="3">
    <source>
        <dbReference type="EMBL" id="KHE93623.1"/>
    </source>
</evidence>
<dbReference type="PROSITE" id="PS50943">
    <property type="entry name" value="HTH_CROC1"/>
    <property type="match status" value="1"/>
</dbReference>
<dbReference type="AlphaFoldDB" id="A0A0B0ER50"/>
<dbReference type="GO" id="GO:0003700">
    <property type="term" value="F:DNA-binding transcription factor activity"/>
    <property type="evidence" value="ECO:0007669"/>
    <property type="project" value="TreeGrafter"/>
</dbReference>
<gene>
    <name evidence="3" type="ORF">SCABRO_00668</name>
</gene>
<dbReference type="SUPFAM" id="SSF47413">
    <property type="entry name" value="lambda repressor-like DNA-binding domains"/>
    <property type="match status" value="1"/>
</dbReference>
<name>A0A0B0ER50_9BACT</name>
<protein>
    <submittedName>
        <fullName evidence="3">Two component response regulator</fullName>
    </submittedName>
</protein>
<evidence type="ECO:0000259" key="2">
    <source>
        <dbReference type="PROSITE" id="PS50943"/>
    </source>
</evidence>
<dbReference type="SMART" id="SM00530">
    <property type="entry name" value="HTH_XRE"/>
    <property type="match status" value="1"/>
</dbReference>
<dbReference type="Proteomes" id="UP000030652">
    <property type="component" value="Unassembled WGS sequence"/>
</dbReference>
<organism evidence="3 4">
    <name type="scientific">Candidatus Scalindua brodae</name>
    <dbReference type="NCBI Taxonomy" id="237368"/>
    <lineage>
        <taxon>Bacteria</taxon>
        <taxon>Pseudomonadati</taxon>
        <taxon>Planctomycetota</taxon>
        <taxon>Candidatus Brocadiia</taxon>
        <taxon>Candidatus Brocadiales</taxon>
        <taxon>Candidatus Scalinduaceae</taxon>
        <taxon>Candidatus Scalindua</taxon>
    </lineage>
</organism>
<dbReference type="EMBL" id="JRYO01000046">
    <property type="protein sequence ID" value="KHE93623.1"/>
    <property type="molecule type" value="Genomic_DNA"/>
</dbReference>
<reference evidence="3 4" key="1">
    <citation type="submission" date="2014-10" db="EMBL/GenBank/DDBJ databases">
        <title>Draft genome of anammox bacterium scalindua brodae, obtained using differential coverage binning of sequence data from two enrichment reactors.</title>
        <authorList>
            <person name="Speth D.R."/>
            <person name="Russ L."/>
            <person name="Kartal B."/>
            <person name="Op den Camp H.J."/>
            <person name="Dutilh B.E."/>
            <person name="Jetten M.S."/>
        </authorList>
    </citation>
    <scope>NUCLEOTIDE SEQUENCE [LARGE SCALE GENOMIC DNA]</scope>
    <source>
        <strain evidence="3">RU1</strain>
    </source>
</reference>
<dbReference type="Pfam" id="PF01381">
    <property type="entry name" value="HTH_3"/>
    <property type="match status" value="1"/>
</dbReference>
<dbReference type="InterPro" id="IPR010982">
    <property type="entry name" value="Lambda_DNA-bd_dom_sf"/>
</dbReference>